<reference evidence="1" key="1">
    <citation type="journal article" date="2021" name="Proc. Natl. Acad. Sci. U.S.A.">
        <title>A Catalog of Tens of Thousands of Viruses from Human Metagenomes Reveals Hidden Associations with Chronic Diseases.</title>
        <authorList>
            <person name="Tisza M.J."/>
            <person name="Buck C.B."/>
        </authorList>
    </citation>
    <scope>NUCLEOTIDE SEQUENCE</scope>
    <source>
        <strain evidence="1">CtPoO4</strain>
    </source>
</reference>
<dbReference type="EMBL" id="BK032629">
    <property type="protein sequence ID" value="DAF52163.1"/>
    <property type="molecule type" value="Genomic_DNA"/>
</dbReference>
<evidence type="ECO:0000313" key="1">
    <source>
        <dbReference type="EMBL" id="DAF52163.1"/>
    </source>
</evidence>
<organism evidence="1">
    <name type="scientific">Myoviridae sp. ctPoO4</name>
    <dbReference type="NCBI Taxonomy" id="2827685"/>
    <lineage>
        <taxon>Viruses</taxon>
        <taxon>Duplodnaviria</taxon>
        <taxon>Heunggongvirae</taxon>
        <taxon>Uroviricota</taxon>
        <taxon>Caudoviricetes</taxon>
    </lineage>
</organism>
<accession>A0A8S5SMX7</accession>
<proteinExistence type="predicted"/>
<protein>
    <submittedName>
        <fullName evidence="1">Uncharacterized protein</fullName>
    </submittedName>
</protein>
<name>A0A8S5SMX7_9CAUD</name>
<sequence length="269" mass="30701">MKRSEHFNVVAGKWLNGYSLLVNGRKYAISGVSSDNKLVLHCLDANDIVCEYSDLSLGSSHIFVNDCDHVICDARRVFVDGKSHHELYVVDKGDEWRSYWVEGSYVIGANCCTIRSISDFLREKNKFFCGDIVAKYDGGVPTYYFVDAFTDVSGIFTVVFSYLDSDGKIAHCYSDKGMYRVREEVAFEHWLSRGFMYNAESNTLCPISYELTDNSYVFYCSDEPVSVLANWKIGTYGFAKNKFPFIVPFHKFNPDNIGKSLQYNVIKQQ</sequence>